<dbReference type="PANTHER" id="PTHR45621">
    <property type="entry name" value="OS01G0588500 PROTEIN-RELATED"/>
    <property type="match status" value="1"/>
</dbReference>
<comment type="subcellular location">
    <subcellularLocation>
        <location evidence="1">Cell membrane</location>
    </subcellularLocation>
</comment>
<keyword evidence="6" id="KW-1185">Reference proteome</keyword>
<dbReference type="InterPro" id="IPR011009">
    <property type="entry name" value="Kinase-like_dom_sf"/>
</dbReference>
<keyword evidence="2" id="KW-1003">Cell membrane</keyword>
<feature type="compositionally biased region" description="Polar residues" evidence="3">
    <location>
        <begin position="157"/>
        <end position="170"/>
    </location>
</feature>
<dbReference type="Gene3D" id="1.10.510.10">
    <property type="entry name" value="Transferase(Phosphotransferase) domain 1"/>
    <property type="match status" value="1"/>
</dbReference>
<feature type="compositionally biased region" description="Basic residues" evidence="3">
    <location>
        <begin position="195"/>
        <end position="205"/>
    </location>
</feature>
<name>A0AAD8MFV0_9APIA</name>
<keyword evidence="5" id="KW-0808">Transferase</keyword>
<evidence type="ECO:0000256" key="3">
    <source>
        <dbReference type="SAM" id="MobiDB-lite"/>
    </source>
</evidence>
<comment type="caution">
    <text evidence="5">The sequence shown here is derived from an EMBL/GenBank/DDBJ whole genome shotgun (WGS) entry which is preliminary data.</text>
</comment>
<reference evidence="5" key="1">
    <citation type="submission" date="2023-02" db="EMBL/GenBank/DDBJ databases">
        <title>Genome of toxic invasive species Heracleum sosnowskyi carries increased number of genes despite the absence of recent whole-genome duplications.</title>
        <authorList>
            <person name="Schelkunov M."/>
            <person name="Shtratnikova V."/>
            <person name="Makarenko M."/>
            <person name="Klepikova A."/>
            <person name="Omelchenko D."/>
            <person name="Novikova G."/>
            <person name="Obukhova E."/>
            <person name="Bogdanov V."/>
            <person name="Penin A."/>
            <person name="Logacheva M."/>
        </authorList>
    </citation>
    <scope>NUCLEOTIDE SEQUENCE</scope>
    <source>
        <strain evidence="5">Hsosn_3</strain>
        <tissue evidence="5">Leaf</tissue>
    </source>
</reference>
<keyword evidence="2" id="KW-0472">Membrane</keyword>
<proteinExistence type="predicted"/>
<evidence type="ECO:0000259" key="4">
    <source>
        <dbReference type="PROSITE" id="PS50011"/>
    </source>
</evidence>
<evidence type="ECO:0000313" key="6">
    <source>
        <dbReference type="Proteomes" id="UP001237642"/>
    </source>
</evidence>
<dbReference type="InterPro" id="IPR001245">
    <property type="entry name" value="Ser-Thr/Tyr_kinase_cat_dom"/>
</dbReference>
<sequence>MGNCFAAYSKVDATIPSTSGASRSISKTNTFTITSPPRLIVICQRSAPEYVATGRLTSKSDVYSFGVVLFELLTGRRAVDDSKVVVEQHLVDWALPYLSDKRKLFRIMDTKLEGQYPQKGAFAAATLAFKCLNAEFKSRPQMSEVVASLEELQSSKTAFKNSPSHAQTGYDSIRKSPINRHHSPRNLTPSASPLRSHRQSPIRRG</sequence>
<dbReference type="InterPro" id="IPR050823">
    <property type="entry name" value="Plant_Ser_Thr_Prot_Kinase"/>
</dbReference>
<accession>A0AAD8MFV0</accession>
<dbReference type="PROSITE" id="PS50011">
    <property type="entry name" value="PROTEIN_KINASE_DOM"/>
    <property type="match status" value="1"/>
</dbReference>
<keyword evidence="5" id="KW-0418">Kinase</keyword>
<protein>
    <submittedName>
        <fullName evidence="5">Protein kinase domain-containing protein</fullName>
    </submittedName>
</protein>
<organism evidence="5 6">
    <name type="scientific">Heracleum sosnowskyi</name>
    <dbReference type="NCBI Taxonomy" id="360622"/>
    <lineage>
        <taxon>Eukaryota</taxon>
        <taxon>Viridiplantae</taxon>
        <taxon>Streptophyta</taxon>
        <taxon>Embryophyta</taxon>
        <taxon>Tracheophyta</taxon>
        <taxon>Spermatophyta</taxon>
        <taxon>Magnoliopsida</taxon>
        <taxon>eudicotyledons</taxon>
        <taxon>Gunneridae</taxon>
        <taxon>Pentapetalae</taxon>
        <taxon>asterids</taxon>
        <taxon>campanulids</taxon>
        <taxon>Apiales</taxon>
        <taxon>Apiaceae</taxon>
        <taxon>Apioideae</taxon>
        <taxon>apioid superclade</taxon>
        <taxon>Tordylieae</taxon>
        <taxon>Tordyliinae</taxon>
        <taxon>Heracleum</taxon>
    </lineage>
</organism>
<feature type="domain" description="Protein kinase" evidence="4">
    <location>
        <begin position="1"/>
        <end position="152"/>
    </location>
</feature>
<gene>
    <name evidence="5" type="ORF">POM88_037434</name>
</gene>
<dbReference type="InterPro" id="IPR000719">
    <property type="entry name" value="Prot_kinase_dom"/>
</dbReference>
<evidence type="ECO:0000256" key="2">
    <source>
        <dbReference type="ARBA" id="ARBA00022475"/>
    </source>
</evidence>
<evidence type="ECO:0000256" key="1">
    <source>
        <dbReference type="ARBA" id="ARBA00004236"/>
    </source>
</evidence>
<dbReference type="GO" id="GO:0005886">
    <property type="term" value="C:plasma membrane"/>
    <property type="evidence" value="ECO:0007669"/>
    <property type="project" value="UniProtKB-SubCell"/>
</dbReference>
<dbReference type="EMBL" id="JAUIZM010000008">
    <property type="protein sequence ID" value="KAK1371342.1"/>
    <property type="molecule type" value="Genomic_DNA"/>
</dbReference>
<dbReference type="AlphaFoldDB" id="A0AAD8MFV0"/>
<reference evidence="5" key="2">
    <citation type="submission" date="2023-05" db="EMBL/GenBank/DDBJ databases">
        <authorList>
            <person name="Schelkunov M.I."/>
        </authorList>
    </citation>
    <scope>NUCLEOTIDE SEQUENCE</scope>
    <source>
        <strain evidence="5">Hsosn_3</strain>
        <tissue evidence="5">Leaf</tissue>
    </source>
</reference>
<dbReference type="Proteomes" id="UP001237642">
    <property type="component" value="Unassembled WGS sequence"/>
</dbReference>
<evidence type="ECO:0000313" key="5">
    <source>
        <dbReference type="EMBL" id="KAK1371342.1"/>
    </source>
</evidence>
<dbReference type="SUPFAM" id="SSF56112">
    <property type="entry name" value="Protein kinase-like (PK-like)"/>
    <property type="match status" value="1"/>
</dbReference>
<dbReference type="Pfam" id="PF07714">
    <property type="entry name" value="PK_Tyr_Ser-Thr"/>
    <property type="match status" value="1"/>
</dbReference>
<feature type="region of interest" description="Disordered" evidence="3">
    <location>
        <begin position="157"/>
        <end position="205"/>
    </location>
</feature>
<dbReference type="GO" id="GO:0005524">
    <property type="term" value="F:ATP binding"/>
    <property type="evidence" value="ECO:0007669"/>
    <property type="project" value="InterPro"/>
</dbReference>
<dbReference type="GO" id="GO:0004672">
    <property type="term" value="F:protein kinase activity"/>
    <property type="evidence" value="ECO:0007669"/>
    <property type="project" value="InterPro"/>
</dbReference>